<evidence type="ECO:0000256" key="1">
    <source>
        <dbReference type="SAM" id="SignalP"/>
    </source>
</evidence>
<organism evidence="3 4">
    <name type="scientific">Lingula anatina</name>
    <name type="common">Brachiopod</name>
    <name type="synonym">Lingula unguis</name>
    <dbReference type="NCBI Taxonomy" id="7574"/>
    <lineage>
        <taxon>Eukaryota</taxon>
        <taxon>Metazoa</taxon>
        <taxon>Spiralia</taxon>
        <taxon>Lophotrochozoa</taxon>
        <taxon>Brachiopoda</taxon>
        <taxon>Linguliformea</taxon>
        <taxon>Lingulata</taxon>
        <taxon>Lingulida</taxon>
        <taxon>Linguloidea</taxon>
        <taxon>Lingulidae</taxon>
        <taxon>Lingula</taxon>
    </lineage>
</organism>
<dbReference type="GeneID" id="106160256"/>
<protein>
    <submittedName>
        <fullName evidence="4">Fibrinogen-like protein A</fullName>
    </submittedName>
</protein>
<proteinExistence type="predicted"/>
<feature type="domain" description="Fibrinogen C-terminal" evidence="2">
    <location>
        <begin position="106"/>
        <end position="315"/>
    </location>
</feature>
<dbReference type="OrthoDB" id="6275059at2759"/>
<reference evidence="4" key="1">
    <citation type="submission" date="2025-08" db="UniProtKB">
        <authorList>
            <consortium name="RefSeq"/>
        </authorList>
    </citation>
    <scope>IDENTIFICATION</scope>
    <source>
        <tissue evidence="4">Gonads</tissue>
    </source>
</reference>
<sequence>MVRSSLNLRFVFLLILAPTIFRTPWIDAQITEQIFNTTANAYLPHSVMKTVPARSPLECVTLCKTTPGCLSCNFYASNTSDNCDLNFRSTSSSINLHLQVMENSTFYSLYDPRDCNDIEVNGLYTVDIAGFGKKVVYCDNGWLVVIRRYDNSFDFHRNWASYRDGFGDPNDQFWLGNDALHALTNQGNYSMQFDVKSCNGNYYFVKWRLFRINNEAANYAITDIIVDSYNTSTNYRLGETLGWRFGTTDNPVDSCPQNHGGGWWFESCTRWHLTGFYPVSCSTGATGMKLAAITGNNCDNGCMLKAGTMKIRRNP</sequence>
<evidence type="ECO:0000259" key="2">
    <source>
        <dbReference type="PROSITE" id="PS51406"/>
    </source>
</evidence>
<dbReference type="RefSeq" id="XP_013392253.1">
    <property type="nucleotide sequence ID" value="XM_013536799.1"/>
</dbReference>
<name>A0A1S3I1Y2_LINAN</name>
<dbReference type="KEGG" id="lak:106160256"/>
<keyword evidence="3" id="KW-1185">Reference proteome</keyword>
<dbReference type="SUPFAM" id="SSF56496">
    <property type="entry name" value="Fibrinogen C-terminal domain-like"/>
    <property type="match status" value="1"/>
</dbReference>
<feature type="signal peptide" evidence="1">
    <location>
        <begin position="1"/>
        <end position="22"/>
    </location>
</feature>
<dbReference type="STRING" id="7574.A0A1S3I1Y2"/>
<dbReference type="Proteomes" id="UP000085678">
    <property type="component" value="Unplaced"/>
</dbReference>
<accession>A0A1S3I1Y2</accession>
<dbReference type="PROSITE" id="PS51406">
    <property type="entry name" value="FIBRINOGEN_C_2"/>
    <property type="match status" value="1"/>
</dbReference>
<dbReference type="PANTHER" id="PTHR19143">
    <property type="entry name" value="FIBRINOGEN/TENASCIN/ANGIOPOEITIN"/>
    <property type="match status" value="1"/>
</dbReference>
<dbReference type="InterPro" id="IPR014716">
    <property type="entry name" value="Fibrinogen_a/b/g_C_1"/>
</dbReference>
<dbReference type="SMART" id="SM00186">
    <property type="entry name" value="FBG"/>
    <property type="match status" value="1"/>
</dbReference>
<dbReference type="InterPro" id="IPR036056">
    <property type="entry name" value="Fibrinogen-like_C"/>
</dbReference>
<dbReference type="InterPro" id="IPR003609">
    <property type="entry name" value="Pan_app"/>
</dbReference>
<dbReference type="AlphaFoldDB" id="A0A1S3I1Y2"/>
<evidence type="ECO:0000313" key="4">
    <source>
        <dbReference type="RefSeq" id="XP_013392253.1"/>
    </source>
</evidence>
<dbReference type="InParanoid" id="A0A1S3I1Y2"/>
<evidence type="ECO:0000313" key="3">
    <source>
        <dbReference type="Proteomes" id="UP000085678"/>
    </source>
</evidence>
<dbReference type="InterPro" id="IPR002181">
    <property type="entry name" value="Fibrinogen_a/b/g_C_dom"/>
</dbReference>
<dbReference type="Pfam" id="PF00147">
    <property type="entry name" value="Fibrinogen_C"/>
    <property type="match status" value="1"/>
</dbReference>
<keyword evidence="1" id="KW-0732">Signal</keyword>
<feature type="chain" id="PRO_5010331746" evidence="1">
    <location>
        <begin position="23"/>
        <end position="315"/>
    </location>
</feature>
<dbReference type="Pfam" id="PF00024">
    <property type="entry name" value="PAN_1"/>
    <property type="match status" value="1"/>
</dbReference>
<dbReference type="InterPro" id="IPR050373">
    <property type="entry name" value="Fibrinogen_C-term_domain"/>
</dbReference>
<dbReference type="Gene3D" id="3.90.215.10">
    <property type="entry name" value="Gamma Fibrinogen, chain A, domain 1"/>
    <property type="match status" value="1"/>
</dbReference>
<dbReference type="GO" id="GO:0005615">
    <property type="term" value="C:extracellular space"/>
    <property type="evidence" value="ECO:0007669"/>
    <property type="project" value="TreeGrafter"/>
</dbReference>
<gene>
    <name evidence="4" type="primary">LOC106160256</name>
</gene>